<name>A0ABQ3E8T9_9GAMM</name>
<feature type="region of interest" description="Disordered" evidence="1">
    <location>
        <begin position="1"/>
        <end position="34"/>
    </location>
</feature>
<feature type="region of interest" description="Disordered" evidence="1">
    <location>
        <begin position="82"/>
        <end position="127"/>
    </location>
</feature>
<evidence type="ECO:0000313" key="2">
    <source>
        <dbReference type="EMBL" id="GHB23001.1"/>
    </source>
</evidence>
<feature type="compositionally biased region" description="Polar residues" evidence="1">
    <location>
        <begin position="93"/>
        <end position="103"/>
    </location>
</feature>
<evidence type="ECO:0000313" key="3">
    <source>
        <dbReference type="Proteomes" id="UP000646745"/>
    </source>
</evidence>
<feature type="region of interest" description="Disordered" evidence="1">
    <location>
        <begin position="175"/>
        <end position="198"/>
    </location>
</feature>
<feature type="compositionally biased region" description="Low complexity" evidence="1">
    <location>
        <begin position="82"/>
        <end position="91"/>
    </location>
</feature>
<evidence type="ECO:0008006" key="4">
    <source>
        <dbReference type="Google" id="ProtNLM"/>
    </source>
</evidence>
<accession>A0ABQ3E8T9</accession>
<comment type="caution">
    <text evidence="2">The sequence shown here is derived from an EMBL/GenBank/DDBJ whole genome shotgun (WGS) entry which is preliminary data.</text>
</comment>
<feature type="compositionally biased region" description="Basic and acidic residues" evidence="1">
    <location>
        <begin position="107"/>
        <end position="118"/>
    </location>
</feature>
<keyword evidence="3" id="KW-1185">Reference proteome</keyword>
<organism evidence="2 3">
    <name type="scientific">Salinicola rhizosphaerae</name>
    <dbReference type="NCBI Taxonomy" id="1443141"/>
    <lineage>
        <taxon>Bacteria</taxon>
        <taxon>Pseudomonadati</taxon>
        <taxon>Pseudomonadota</taxon>
        <taxon>Gammaproteobacteria</taxon>
        <taxon>Oceanospirillales</taxon>
        <taxon>Halomonadaceae</taxon>
        <taxon>Salinicola</taxon>
    </lineage>
</organism>
<dbReference type="InterPro" id="IPR018648">
    <property type="entry name" value="DUF2076"/>
</dbReference>
<dbReference type="Proteomes" id="UP000646745">
    <property type="component" value="Unassembled WGS sequence"/>
</dbReference>
<dbReference type="RefSeq" id="WP_189444767.1">
    <property type="nucleotide sequence ID" value="NZ_BMZI01000004.1"/>
</dbReference>
<proteinExistence type="predicted"/>
<protein>
    <recommendedName>
        <fullName evidence="4">DUF2076 domain-containing protein</fullName>
    </recommendedName>
</protein>
<gene>
    <name evidence="2" type="ORF">GCM10009038_22530</name>
</gene>
<reference evidence="3" key="1">
    <citation type="journal article" date="2019" name="Int. J. Syst. Evol. Microbiol.">
        <title>The Global Catalogue of Microorganisms (GCM) 10K type strain sequencing project: providing services to taxonomists for standard genome sequencing and annotation.</title>
        <authorList>
            <consortium name="The Broad Institute Genomics Platform"/>
            <consortium name="The Broad Institute Genome Sequencing Center for Infectious Disease"/>
            <person name="Wu L."/>
            <person name="Ma J."/>
        </authorList>
    </citation>
    <scope>NUCLEOTIDE SEQUENCE [LARGE SCALE GENOMIC DNA]</scope>
    <source>
        <strain evidence="3">KCTC 32998</strain>
    </source>
</reference>
<evidence type="ECO:0000256" key="1">
    <source>
        <dbReference type="SAM" id="MobiDB-lite"/>
    </source>
</evidence>
<dbReference type="EMBL" id="BMZI01000004">
    <property type="protein sequence ID" value="GHB23001.1"/>
    <property type="molecule type" value="Genomic_DNA"/>
</dbReference>
<dbReference type="Pfam" id="PF09849">
    <property type="entry name" value="DUF2076"/>
    <property type="match status" value="1"/>
</dbReference>
<sequence>MATTQEEDRLIDGLFDRLEQAESATGERDSDAEARIRSRLERQPHAPYYMAQTILIQEEALKRLNERVEKIEREAGSPASGGFLAGLFGAGESSPSRRPSTPADSGRFGDRAARETPRAEVGNALRGSSRSGGFLGGALQTAAGVAGGVVMGHMLMDLFGAGNDTDAIEENFVEPEDADFDQPVDDGGDFDDFGDDFL</sequence>